<dbReference type="SUPFAM" id="SSF47862">
    <property type="entry name" value="Saposin"/>
    <property type="match status" value="2"/>
</dbReference>
<organism evidence="2">
    <name type="scientific">Pseudodiaptomus poplesia</name>
    <dbReference type="NCBI Taxonomy" id="213370"/>
    <lineage>
        <taxon>Eukaryota</taxon>
        <taxon>Metazoa</taxon>
        <taxon>Ecdysozoa</taxon>
        <taxon>Arthropoda</taxon>
        <taxon>Crustacea</taxon>
        <taxon>Multicrustacea</taxon>
        <taxon>Hexanauplia</taxon>
        <taxon>Copepoda</taxon>
        <taxon>Calanoida</taxon>
        <taxon>Pseudodiaptomidae</taxon>
        <taxon>Pseudodiaptomus</taxon>
    </lineage>
</organism>
<evidence type="ECO:0008006" key="3">
    <source>
        <dbReference type="Google" id="ProtNLM"/>
    </source>
</evidence>
<feature type="chain" id="PRO_5006832360" description="Saposin B-type domain-containing protein" evidence="1">
    <location>
        <begin position="21"/>
        <end position="194"/>
    </location>
</feature>
<proteinExistence type="evidence at transcript level"/>
<dbReference type="AlphaFoldDB" id="A0A0U2T7X7"/>
<reference evidence="2" key="1">
    <citation type="journal article" date="2015" name="Sci. Rep.">
        <title>Spliced leader RNA trans-splicing discovered in copepods.</title>
        <authorList>
            <person name="Yang F."/>
            <person name="Xu D."/>
            <person name="Zhuang Y."/>
            <person name="Yi X."/>
            <person name="Huang Y."/>
            <person name="Chen H."/>
            <person name="Lin S."/>
            <person name="Campbell D.A."/>
            <person name="Sturm N.R."/>
            <person name="Liu G."/>
            <person name="Zhang H."/>
        </authorList>
    </citation>
    <scope>NUCLEOTIDE SEQUENCE</scope>
</reference>
<keyword evidence="1" id="KW-0732">Signal</keyword>
<name>A0A0U2T7X7_9MAXI</name>
<feature type="signal peptide" evidence="1">
    <location>
        <begin position="1"/>
        <end position="20"/>
    </location>
</feature>
<protein>
    <recommendedName>
        <fullName evidence="3">Saposin B-type domain-containing protein</fullName>
    </recommendedName>
</protein>
<sequence>MQFTLLSLCFTLLFFKRAQGQVSCDECLSAIDSLQLHLMTDTSVGIQSGLLVLEMCPLTPNPQVCVDILPVHWQGIAAVAYPFVLQAQEICSTLQVCGRNNPAEERIWTCDYCTSAVSAVGDIMAMNEMISATVEYLKGDVYCGGAEDHQPDLCQDYVEMFMPLAMNILAGYTKQYAPGLCNSIIEENLCQVDT</sequence>
<evidence type="ECO:0000256" key="1">
    <source>
        <dbReference type="SAM" id="SignalP"/>
    </source>
</evidence>
<evidence type="ECO:0000313" key="2">
    <source>
        <dbReference type="EMBL" id="ALS04736.1"/>
    </source>
</evidence>
<dbReference type="EMBL" id="KT754902">
    <property type="protein sequence ID" value="ALS04736.1"/>
    <property type="molecule type" value="mRNA"/>
</dbReference>
<dbReference type="InterPro" id="IPR011001">
    <property type="entry name" value="Saposin-like"/>
</dbReference>
<accession>A0A0U2T7X7</accession>